<comment type="caution">
    <text evidence="2">The sequence shown here is derived from an EMBL/GenBank/DDBJ whole genome shotgun (WGS) entry which is preliminary data.</text>
</comment>
<evidence type="ECO:0000256" key="1">
    <source>
        <dbReference type="SAM" id="MobiDB-lite"/>
    </source>
</evidence>
<sequence>MTQREHVNHFEDYRPVDKAIALKFEKYEGPGPENDSRFKLFFGLTWRKSRWNRVVISNMLPVILYKKAEKQLQGEVNDKVISAMLWDHIKQAQESWQRRNPRITQEGNQVETADEARARADTQTLQRYVNVRRNSRKVEKFDKRSTGIEKSSSKPRSHPWIEQNGLLHKLLSRSLEKMDSQQIKRTPTAKGCTQLYHIIGDGSFLHCWRGWIAIS</sequence>
<feature type="region of interest" description="Disordered" evidence="1">
    <location>
        <begin position="140"/>
        <end position="159"/>
    </location>
</feature>
<name>A0A9P5PHD9_9AGAR</name>
<evidence type="ECO:0000313" key="3">
    <source>
        <dbReference type="Proteomes" id="UP000772434"/>
    </source>
</evidence>
<keyword evidence="3" id="KW-1185">Reference proteome</keyword>
<dbReference type="Proteomes" id="UP000772434">
    <property type="component" value="Unassembled WGS sequence"/>
</dbReference>
<evidence type="ECO:0000313" key="2">
    <source>
        <dbReference type="EMBL" id="KAF9063923.1"/>
    </source>
</evidence>
<dbReference type="EMBL" id="JADNRY010000135">
    <property type="protein sequence ID" value="KAF9063923.1"/>
    <property type="molecule type" value="Genomic_DNA"/>
</dbReference>
<gene>
    <name evidence="2" type="ORF">BDP27DRAFT_208455</name>
</gene>
<protein>
    <submittedName>
        <fullName evidence="2">Uncharacterized protein</fullName>
    </submittedName>
</protein>
<proteinExistence type="predicted"/>
<organism evidence="2 3">
    <name type="scientific">Rhodocollybia butyracea</name>
    <dbReference type="NCBI Taxonomy" id="206335"/>
    <lineage>
        <taxon>Eukaryota</taxon>
        <taxon>Fungi</taxon>
        <taxon>Dikarya</taxon>
        <taxon>Basidiomycota</taxon>
        <taxon>Agaricomycotina</taxon>
        <taxon>Agaricomycetes</taxon>
        <taxon>Agaricomycetidae</taxon>
        <taxon>Agaricales</taxon>
        <taxon>Marasmiineae</taxon>
        <taxon>Omphalotaceae</taxon>
        <taxon>Rhodocollybia</taxon>
    </lineage>
</organism>
<accession>A0A9P5PHD9</accession>
<reference evidence="2" key="1">
    <citation type="submission" date="2020-11" db="EMBL/GenBank/DDBJ databases">
        <authorList>
            <consortium name="DOE Joint Genome Institute"/>
            <person name="Ahrendt S."/>
            <person name="Riley R."/>
            <person name="Andreopoulos W."/>
            <person name="Labutti K."/>
            <person name="Pangilinan J."/>
            <person name="Ruiz-Duenas F.J."/>
            <person name="Barrasa J.M."/>
            <person name="Sanchez-Garcia M."/>
            <person name="Camarero S."/>
            <person name="Miyauchi S."/>
            <person name="Serrano A."/>
            <person name="Linde D."/>
            <person name="Babiker R."/>
            <person name="Drula E."/>
            <person name="Ayuso-Fernandez I."/>
            <person name="Pacheco R."/>
            <person name="Padilla G."/>
            <person name="Ferreira P."/>
            <person name="Barriuso J."/>
            <person name="Kellner H."/>
            <person name="Castanera R."/>
            <person name="Alfaro M."/>
            <person name="Ramirez L."/>
            <person name="Pisabarro A.G."/>
            <person name="Kuo A."/>
            <person name="Tritt A."/>
            <person name="Lipzen A."/>
            <person name="He G."/>
            <person name="Yan M."/>
            <person name="Ng V."/>
            <person name="Cullen D."/>
            <person name="Martin F."/>
            <person name="Rosso M.-N."/>
            <person name="Henrissat B."/>
            <person name="Hibbett D."/>
            <person name="Martinez A.T."/>
            <person name="Grigoriev I.V."/>
        </authorList>
    </citation>
    <scope>NUCLEOTIDE SEQUENCE</scope>
    <source>
        <strain evidence="2">AH 40177</strain>
    </source>
</reference>
<dbReference type="AlphaFoldDB" id="A0A9P5PHD9"/>
<dbReference type="OrthoDB" id="3068300at2759"/>